<keyword evidence="7 8" id="KW-0238">DNA-binding</keyword>
<dbReference type="NCBIfam" id="TIGR01069">
    <property type="entry name" value="mutS2"/>
    <property type="match status" value="1"/>
</dbReference>
<dbReference type="SMART" id="SM00533">
    <property type="entry name" value="MUTSd"/>
    <property type="match status" value="1"/>
</dbReference>
<dbReference type="EC" id="3.1.-.-" evidence="8"/>
<dbReference type="PROSITE" id="PS00486">
    <property type="entry name" value="DNA_MISMATCH_REPAIR_2"/>
    <property type="match status" value="1"/>
</dbReference>
<dbReference type="EMBL" id="FODF01000006">
    <property type="protein sequence ID" value="SEN57526.1"/>
    <property type="molecule type" value="Genomic_DNA"/>
</dbReference>
<feature type="binding site" evidence="8">
    <location>
        <begin position="352"/>
        <end position="359"/>
    </location>
    <ligand>
        <name>ATP</name>
        <dbReference type="ChEBI" id="CHEBI:30616"/>
    </ligand>
</feature>
<dbReference type="SMART" id="SM00534">
    <property type="entry name" value="MUTSac"/>
    <property type="match status" value="1"/>
</dbReference>
<dbReference type="SUPFAM" id="SSF52540">
    <property type="entry name" value="P-loop containing nucleoside triphosphate hydrolases"/>
    <property type="match status" value="1"/>
</dbReference>
<dbReference type="InterPro" id="IPR002625">
    <property type="entry name" value="Smr_dom"/>
</dbReference>
<dbReference type="InterPro" id="IPR036063">
    <property type="entry name" value="Smr_dom_sf"/>
</dbReference>
<dbReference type="InterPro" id="IPR005747">
    <property type="entry name" value="MutS2"/>
</dbReference>
<keyword evidence="3 8" id="KW-0547">Nucleotide-binding</keyword>
<evidence type="ECO:0000256" key="2">
    <source>
        <dbReference type="ARBA" id="ARBA00022730"/>
    </source>
</evidence>
<evidence type="ECO:0000313" key="12">
    <source>
        <dbReference type="Proteomes" id="UP000199512"/>
    </source>
</evidence>
<evidence type="ECO:0000256" key="6">
    <source>
        <dbReference type="ARBA" id="ARBA00022884"/>
    </source>
</evidence>
<dbReference type="PROSITE" id="PS50828">
    <property type="entry name" value="SMR"/>
    <property type="match status" value="1"/>
</dbReference>
<dbReference type="GO" id="GO:0004519">
    <property type="term" value="F:endonuclease activity"/>
    <property type="evidence" value="ECO:0007669"/>
    <property type="project" value="UniProtKB-UniRule"/>
</dbReference>
<keyword evidence="5 8" id="KW-0067">ATP-binding</keyword>
<dbReference type="InterPro" id="IPR027417">
    <property type="entry name" value="P-loop_NTPase"/>
</dbReference>
<dbReference type="OrthoDB" id="9808166at2"/>
<comment type="similarity">
    <text evidence="8">Belongs to the DNA mismatch repair MutS family. MutS2 subfamily.</text>
</comment>
<protein>
    <recommendedName>
        <fullName evidence="8">Endonuclease MutS2</fullName>
        <ecNumber evidence="8">3.1.-.-</ecNumber>
    </recommendedName>
    <alternativeName>
        <fullName evidence="8">Ribosome-associated protein quality control-upstream factor</fullName>
        <shortName evidence="8">RQC-upstream factor</shortName>
        <shortName evidence="8">RqcU</shortName>
        <ecNumber evidence="8">3.6.4.-</ecNumber>
    </alternativeName>
</protein>
<dbReference type="SUPFAM" id="SSF160443">
    <property type="entry name" value="SMR domain-like"/>
    <property type="match status" value="1"/>
</dbReference>
<keyword evidence="8" id="KW-0255">Endonuclease</keyword>
<dbReference type="HAMAP" id="MF_00092">
    <property type="entry name" value="MutS2"/>
    <property type="match status" value="1"/>
</dbReference>
<evidence type="ECO:0000256" key="5">
    <source>
        <dbReference type="ARBA" id="ARBA00022840"/>
    </source>
</evidence>
<comment type="subunit">
    <text evidence="8">Homodimer. Binds to stalled ribosomes, contacting rRNA.</text>
</comment>
<dbReference type="Gene3D" id="3.40.50.300">
    <property type="entry name" value="P-loop containing nucleotide triphosphate hydrolases"/>
    <property type="match status" value="1"/>
</dbReference>
<dbReference type="InterPro" id="IPR046893">
    <property type="entry name" value="MSSS"/>
</dbReference>
<feature type="domain" description="Smr" evidence="10">
    <location>
        <begin position="734"/>
        <end position="809"/>
    </location>
</feature>
<evidence type="ECO:0000256" key="1">
    <source>
        <dbReference type="ARBA" id="ARBA00022722"/>
    </source>
</evidence>
<dbReference type="PANTHER" id="PTHR48466:SF2">
    <property type="entry name" value="OS10G0509000 PROTEIN"/>
    <property type="match status" value="1"/>
</dbReference>
<dbReference type="EC" id="3.6.4.-" evidence="8"/>
<keyword evidence="1 8" id="KW-0540">Nuclease</keyword>
<evidence type="ECO:0000256" key="9">
    <source>
        <dbReference type="SAM" id="Coils"/>
    </source>
</evidence>
<keyword evidence="4 8" id="KW-0378">Hydrolase</keyword>
<evidence type="ECO:0000259" key="10">
    <source>
        <dbReference type="PROSITE" id="PS50828"/>
    </source>
</evidence>
<keyword evidence="9" id="KW-0175">Coiled coil</keyword>
<dbReference type="GO" id="GO:0043023">
    <property type="term" value="F:ribosomal large subunit binding"/>
    <property type="evidence" value="ECO:0007669"/>
    <property type="project" value="UniProtKB-UniRule"/>
</dbReference>
<evidence type="ECO:0000256" key="7">
    <source>
        <dbReference type="ARBA" id="ARBA00023125"/>
    </source>
</evidence>
<comment type="function">
    <text evidence="8">Acts as a ribosome collision sensor, splitting the ribosome into its 2 subunits. Detects stalled/collided 70S ribosomes which it binds and splits by an ATP-hydrolysis driven conformational change. Acts upstream of the ribosome quality control system (RQC), a ribosome-associated complex that mediates the extraction of incompletely synthesized nascent chains from stalled ribosomes and their subsequent degradation. Probably generates substrates for RQC.</text>
</comment>
<evidence type="ECO:0000256" key="8">
    <source>
        <dbReference type="HAMAP-Rule" id="MF_00092"/>
    </source>
</evidence>
<keyword evidence="6 8" id="KW-0694">RNA-binding</keyword>
<dbReference type="PIRSF" id="PIRSF005814">
    <property type="entry name" value="MutS_YshD"/>
    <property type="match status" value="1"/>
</dbReference>
<dbReference type="GO" id="GO:0019843">
    <property type="term" value="F:rRNA binding"/>
    <property type="evidence" value="ECO:0007669"/>
    <property type="project" value="UniProtKB-UniRule"/>
</dbReference>
<dbReference type="GO" id="GO:0140664">
    <property type="term" value="F:ATP-dependent DNA damage sensor activity"/>
    <property type="evidence" value="ECO:0007669"/>
    <property type="project" value="InterPro"/>
</dbReference>
<dbReference type="Proteomes" id="UP000199512">
    <property type="component" value="Unassembled WGS sequence"/>
</dbReference>
<proteinExistence type="inferred from homology"/>
<dbReference type="GO" id="GO:0030983">
    <property type="term" value="F:mismatched DNA binding"/>
    <property type="evidence" value="ECO:0007669"/>
    <property type="project" value="InterPro"/>
</dbReference>
<dbReference type="GO" id="GO:0005524">
    <property type="term" value="F:ATP binding"/>
    <property type="evidence" value="ECO:0007669"/>
    <property type="project" value="UniProtKB-UniRule"/>
</dbReference>
<gene>
    <name evidence="8" type="primary">mutS2</name>
    <name evidence="8" type="synonym">rqcU</name>
    <name evidence="11" type="ORF">SAMN05216454_10622</name>
</gene>
<dbReference type="PANTHER" id="PTHR48466">
    <property type="entry name" value="OS10G0509000 PROTEIN-RELATED"/>
    <property type="match status" value="1"/>
</dbReference>
<dbReference type="FunFam" id="3.40.50.300:FF:000830">
    <property type="entry name" value="Endonuclease MutS2"/>
    <property type="match status" value="1"/>
</dbReference>
<dbReference type="CDD" id="cd06503">
    <property type="entry name" value="ATP-synt_Fo_b"/>
    <property type="match status" value="1"/>
</dbReference>
<dbReference type="Gene3D" id="3.30.1370.110">
    <property type="match status" value="1"/>
</dbReference>
<evidence type="ECO:0000256" key="4">
    <source>
        <dbReference type="ARBA" id="ARBA00022801"/>
    </source>
</evidence>
<comment type="function">
    <text evidence="8">Endonuclease that is involved in the suppression of homologous recombination and thus may have a key role in the control of bacterial genetic diversity.</text>
</comment>
<keyword evidence="2 8" id="KW-0699">rRNA-binding</keyword>
<name>A0A1H8HNF6_9FIRM</name>
<dbReference type="InterPro" id="IPR036187">
    <property type="entry name" value="DNA_mismatch_repair_MutS_sf"/>
</dbReference>
<dbReference type="SUPFAM" id="SSF48334">
    <property type="entry name" value="DNA repair protein MutS, domain III"/>
    <property type="match status" value="1"/>
</dbReference>
<dbReference type="GO" id="GO:0016887">
    <property type="term" value="F:ATP hydrolysis activity"/>
    <property type="evidence" value="ECO:0007669"/>
    <property type="project" value="InterPro"/>
</dbReference>
<organism evidence="11 12">
    <name type="scientific">Peptostreptococcus russellii</name>
    <dbReference type="NCBI Taxonomy" id="215200"/>
    <lineage>
        <taxon>Bacteria</taxon>
        <taxon>Bacillati</taxon>
        <taxon>Bacillota</taxon>
        <taxon>Clostridia</taxon>
        <taxon>Peptostreptococcales</taxon>
        <taxon>Peptostreptococcaceae</taxon>
        <taxon>Peptostreptococcus</taxon>
    </lineage>
</organism>
<dbReference type="STRING" id="215200.SAMN05216454_10622"/>
<dbReference type="RefSeq" id="WP_091975262.1">
    <property type="nucleotide sequence ID" value="NZ_FODF01000006.1"/>
</dbReference>
<dbReference type="CDD" id="cd03280">
    <property type="entry name" value="ABC_MutS2"/>
    <property type="match status" value="1"/>
</dbReference>
<dbReference type="Pfam" id="PF00488">
    <property type="entry name" value="MutS_V"/>
    <property type="match status" value="1"/>
</dbReference>
<dbReference type="GO" id="GO:0045910">
    <property type="term" value="P:negative regulation of DNA recombination"/>
    <property type="evidence" value="ECO:0007669"/>
    <property type="project" value="InterPro"/>
</dbReference>
<dbReference type="GO" id="GO:0006298">
    <property type="term" value="P:mismatch repair"/>
    <property type="evidence" value="ECO:0007669"/>
    <property type="project" value="InterPro"/>
</dbReference>
<feature type="coiled-coil region" evidence="9">
    <location>
        <begin position="251"/>
        <end position="282"/>
    </location>
</feature>
<dbReference type="InterPro" id="IPR045076">
    <property type="entry name" value="MutS"/>
</dbReference>
<dbReference type="AlphaFoldDB" id="A0A1H8HNF6"/>
<dbReference type="InterPro" id="IPR007696">
    <property type="entry name" value="DNA_mismatch_repair_MutS_core"/>
</dbReference>
<dbReference type="InterPro" id="IPR000432">
    <property type="entry name" value="DNA_mismatch_repair_MutS_C"/>
</dbReference>
<dbReference type="Pfam" id="PF01713">
    <property type="entry name" value="Smr"/>
    <property type="match status" value="1"/>
</dbReference>
<dbReference type="SMART" id="SM00463">
    <property type="entry name" value="SMR"/>
    <property type="match status" value="1"/>
</dbReference>
<accession>A0A1H8HNF6</accession>
<evidence type="ECO:0000313" key="11">
    <source>
        <dbReference type="EMBL" id="SEN57526.1"/>
    </source>
</evidence>
<dbReference type="Pfam" id="PF20297">
    <property type="entry name" value="MSSS"/>
    <property type="match status" value="1"/>
</dbReference>
<feature type="coiled-coil region" evidence="9">
    <location>
        <begin position="526"/>
        <end position="633"/>
    </location>
</feature>
<reference evidence="11 12" key="1">
    <citation type="submission" date="2016-10" db="EMBL/GenBank/DDBJ databases">
        <authorList>
            <person name="de Groot N.N."/>
        </authorList>
    </citation>
    <scope>NUCLEOTIDE SEQUENCE [LARGE SCALE GENOMIC DNA]</scope>
    <source>
        <strain evidence="11 12">Calf135</strain>
    </source>
</reference>
<keyword evidence="12" id="KW-1185">Reference proteome</keyword>
<dbReference type="GO" id="GO:0072344">
    <property type="term" value="P:rescue of stalled ribosome"/>
    <property type="evidence" value="ECO:0007669"/>
    <property type="project" value="UniProtKB-UniRule"/>
</dbReference>
<sequence>MNEKYYNVLEINKVIEMLKSKASSELGLSIIEKLSPSSNFDEVENALKETTEAQSILIKRGHVPLQGIYNITDQVKRADIGATLDARNLLKIADTMRATRVISNVLSGDIKVETFGNAANSVSEEDDEDIVKYPIVQSLANSLYIHRDIEEEIYNAIVSELEIADSASSELRSIRKRIIQKNQLIRSKLNSIISSTTYQKYLQDAIISMRGDRFVVPVKAEYRSMFSGIIHDQSSSGATLFIEPMSIVEMNNDLRQLKLQELEEIERILAELSARVGEVSRELISNQDILAKIDFIFAKGKLSLQMKAIEPRLNRKQSFKIVEGRHPLLDRSTVVPNTVYLGEDFTTLLITGPNTGGKTVTIKMVGIFALMTQCGLHIPADYGSSMCVFDSIFADIGDDQSIEQSLSTFSSHMTRIVGILENVTENSLVIFDELGAGTDPEEGAALAIAILEDIKSAGASCIATTHYSELKKYALAKKDVENAAVEFDMEKLSPTYKLLIGVPGKSNAFEISKKLGLSDYVINNARNFLENDNIEIEEILQNVEKSRLKTEEELKKAEEMRAEIENMKNEYQEKVMKLENSKQKIMDNARSEAFSVIRQAKESTDKMIKELRKLEMEKASKDKDRRIEKIRREIGQSMGKLQPSVESMVVPKFASKEIKNLKAGEDVRIITLNQEGTVISVDNKKKEAVVQVGIMKMTLPFKSLKRIEKKEDSHVTRTTRKVIRSKSGNVTREVDLRGLNLEEAIMKVEKYLDDACMAGHDEVTIIHGIGTGVLRRGIKEWLKKNPHVKSMRDGQYGEGGIGVTIVKVK</sequence>
<evidence type="ECO:0000256" key="3">
    <source>
        <dbReference type="ARBA" id="ARBA00022741"/>
    </source>
</evidence>